<dbReference type="Proteomes" id="UP000236447">
    <property type="component" value="Chromosome"/>
</dbReference>
<organism evidence="1 2">
    <name type="scientific">Phaeobacter inhibens</name>
    <dbReference type="NCBI Taxonomy" id="221822"/>
    <lineage>
        <taxon>Bacteria</taxon>
        <taxon>Pseudomonadati</taxon>
        <taxon>Pseudomonadota</taxon>
        <taxon>Alphaproteobacteria</taxon>
        <taxon>Rhodobacterales</taxon>
        <taxon>Roseobacteraceae</taxon>
        <taxon>Phaeobacter</taxon>
    </lineage>
</organism>
<dbReference type="InterPro" id="IPR018666">
    <property type="entry name" value="DUF2125"/>
</dbReference>
<accession>A0A2I7KB69</accession>
<reference evidence="1 2" key="1">
    <citation type="journal article" date="2017" name="Front. Microbiol.">
        <title>Phaeobacter piscinae sp. nov., a species of the Roseobacter group and potential aquaculture probiont.</title>
        <authorList>
            <person name="Sonnenschein E.C."/>
            <person name="Phippen C.B.W."/>
            <person name="Nielsen K.F."/>
            <person name="Mateiu R.V."/>
            <person name="Melchiorsen J."/>
            <person name="Gram L."/>
            <person name="Overmann J."/>
            <person name="Freese H.M."/>
        </authorList>
    </citation>
    <scope>NUCLEOTIDE SEQUENCE [LARGE SCALE GENOMIC DNA]</scope>
    <source>
        <strain evidence="1 2">P88</strain>
    </source>
</reference>
<protein>
    <recommendedName>
        <fullName evidence="3">DUF2125 domain-containing protein</fullName>
    </recommendedName>
</protein>
<proteinExistence type="predicted"/>
<dbReference type="Pfam" id="PF09898">
    <property type="entry name" value="DUF2125"/>
    <property type="match status" value="1"/>
</dbReference>
<gene>
    <name evidence="1" type="ORF">PhaeoP88_02501</name>
</gene>
<dbReference type="EMBL" id="CP010725">
    <property type="protein sequence ID" value="AUQ99856.1"/>
    <property type="molecule type" value="Genomic_DNA"/>
</dbReference>
<evidence type="ECO:0000313" key="1">
    <source>
        <dbReference type="EMBL" id="AUQ99856.1"/>
    </source>
</evidence>
<name>A0A2I7KB69_9RHOB</name>
<sequence length="333" mass="37196">MIRWTKLLLIVVCSWSLYWTIAGWGLRQGLNEWFAEQRRQGWQADYGALRTSGFPLYHHHRITTPTLADPGTGTAWRADWLDIRSLALWPGTLTLHLPPTPQRLSYFDETAILQANGLQADLRLAPGSARELEQLHITAGPWTVRSDGNTDLGAQAFQLDMTQTDASNRYQIRADAVGLAPHPLLRQRLAATEGLPERLDTVIAEMTVTFDTRWDRNAIELRRPQPRHIKLHLAEARWGPMRIKATGEISLDETGLPEGDLALQVENWQDILQLAETAGNLPPRARAGIEQVLQIFAGLGGNHRDLDLPLTLKSGYVALGPLPIGPAPRLVLR</sequence>
<evidence type="ECO:0000313" key="2">
    <source>
        <dbReference type="Proteomes" id="UP000236447"/>
    </source>
</evidence>
<reference evidence="1 2" key="2">
    <citation type="journal article" date="2017" name="Genome Biol. Evol.">
        <title>Trajectories and Drivers of Genome Evolution in Surface-Associated Marine Phaeobacter.</title>
        <authorList>
            <person name="Freese H.M."/>
            <person name="Sikorski J."/>
            <person name="Bunk B."/>
            <person name="Scheuner C."/>
            <person name="Meier-Kolthoff J.P."/>
            <person name="Sproer C."/>
            <person name="Gram L."/>
            <person name="Overmann J."/>
        </authorList>
    </citation>
    <scope>NUCLEOTIDE SEQUENCE [LARGE SCALE GENOMIC DNA]</scope>
    <source>
        <strain evidence="1 2">P88</strain>
    </source>
</reference>
<dbReference type="AlphaFoldDB" id="A0A2I7KB69"/>
<evidence type="ECO:0008006" key="3">
    <source>
        <dbReference type="Google" id="ProtNLM"/>
    </source>
</evidence>